<evidence type="ECO:0000313" key="2">
    <source>
        <dbReference type="EMBL" id="EME38458.1"/>
    </source>
</evidence>
<feature type="domain" description="BTB" evidence="1">
    <location>
        <begin position="15"/>
        <end position="82"/>
    </location>
</feature>
<sequence length="115" mass="13054">FCKSMSNFLGGANLSDFTITCGDDIWPIHRLCLSLHSGVIAKAYNGEQQEGLQKVYEFSEYPKENDTALVSYLYNFDYDVHGEEHGRRMCFHVAQATLADKYDIQGLETVATEKF</sequence>
<feature type="non-terminal residue" evidence="2">
    <location>
        <position position="1"/>
    </location>
</feature>
<dbReference type="Gene3D" id="3.30.710.10">
    <property type="entry name" value="Potassium Channel Kv1.1, Chain A"/>
    <property type="match status" value="1"/>
</dbReference>
<keyword evidence="3" id="KW-1185">Reference proteome</keyword>
<organism evidence="2 3">
    <name type="scientific">Dothistroma septosporum (strain NZE10 / CBS 128990)</name>
    <name type="common">Red band needle blight fungus</name>
    <name type="synonym">Mycosphaerella pini</name>
    <dbReference type="NCBI Taxonomy" id="675120"/>
    <lineage>
        <taxon>Eukaryota</taxon>
        <taxon>Fungi</taxon>
        <taxon>Dikarya</taxon>
        <taxon>Ascomycota</taxon>
        <taxon>Pezizomycotina</taxon>
        <taxon>Dothideomycetes</taxon>
        <taxon>Dothideomycetidae</taxon>
        <taxon>Mycosphaerellales</taxon>
        <taxon>Mycosphaerellaceae</taxon>
        <taxon>Dothistroma</taxon>
    </lineage>
</organism>
<dbReference type="InterPro" id="IPR011333">
    <property type="entry name" value="SKP1/BTB/POZ_sf"/>
</dbReference>
<reference evidence="3" key="1">
    <citation type="journal article" date="2012" name="PLoS Genet.">
        <title>The genomes of the fungal plant pathogens Cladosporium fulvum and Dothistroma septosporum reveal adaptation to different hosts and lifestyles but also signatures of common ancestry.</title>
        <authorList>
            <person name="de Wit P.J.G.M."/>
            <person name="van der Burgt A."/>
            <person name="Oekmen B."/>
            <person name="Stergiopoulos I."/>
            <person name="Abd-Elsalam K.A."/>
            <person name="Aerts A.L."/>
            <person name="Bahkali A.H."/>
            <person name="Beenen H.G."/>
            <person name="Chettri P."/>
            <person name="Cox M.P."/>
            <person name="Datema E."/>
            <person name="de Vries R.P."/>
            <person name="Dhillon B."/>
            <person name="Ganley A.R."/>
            <person name="Griffiths S.A."/>
            <person name="Guo Y."/>
            <person name="Hamelin R.C."/>
            <person name="Henrissat B."/>
            <person name="Kabir M.S."/>
            <person name="Jashni M.K."/>
            <person name="Kema G."/>
            <person name="Klaubauf S."/>
            <person name="Lapidus A."/>
            <person name="Levasseur A."/>
            <person name="Lindquist E."/>
            <person name="Mehrabi R."/>
            <person name="Ohm R.A."/>
            <person name="Owen T.J."/>
            <person name="Salamov A."/>
            <person name="Schwelm A."/>
            <person name="Schijlen E."/>
            <person name="Sun H."/>
            <person name="van den Burg H.A."/>
            <person name="van Ham R.C.H.J."/>
            <person name="Zhang S."/>
            <person name="Goodwin S.B."/>
            <person name="Grigoriev I.V."/>
            <person name="Collemare J."/>
            <person name="Bradshaw R.E."/>
        </authorList>
    </citation>
    <scope>NUCLEOTIDE SEQUENCE [LARGE SCALE GENOMIC DNA]</scope>
    <source>
        <strain evidence="3">NZE10 / CBS 128990</strain>
    </source>
</reference>
<accession>N1PCC2</accession>
<dbReference type="AlphaFoldDB" id="N1PCC2"/>
<gene>
    <name evidence="2" type="ORF">DOTSEDRAFT_93795</name>
</gene>
<dbReference type="SUPFAM" id="SSF54695">
    <property type="entry name" value="POZ domain"/>
    <property type="match status" value="1"/>
</dbReference>
<evidence type="ECO:0000313" key="3">
    <source>
        <dbReference type="Proteomes" id="UP000016933"/>
    </source>
</evidence>
<dbReference type="OrthoDB" id="407922at2759"/>
<dbReference type="STRING" id="675120.N1PCC2"/>
<protein>
    <recommendedName>
        <fullName evidence="1">BTB domain-containing protein</fullName>
    </recommendedName>
</protein>
<dbReference type="CDD" id="cd18186">
    <property type="entry name" value="BTB_POZ_ZBTB_KLHL-like"/>
    <property type="match status" value="1"/>
</dbReference>
<feature type="non-terminal residue" evidence="2">
    <location>
        <position position="115"/>
    </location>
</feature>
<dbReference type="PROSITE" id="PS50097">
    <property type="entry name" value="BTB"/>
    <property type="match status" value="1"/>
</dbReference>
<evidence type="ECO:0000259" key="1">
    <source>
        <dbReference type="PROSITE" id="PS50097"/>
    </source>
</evidence>
<dbReference type="HOGENOM" id="CLU_057752_6_3_1"/>
<dbReference type="EMBL" id="KB446547">
    <property type="protein sequence ID" value="EME38458.1"/>
    <property type="molecule type" value="Genomic_DNA"/>
</dbReference>
<name>N1PCC2_DOTSN</name>
<dbReference type="Proteomes" id="UP000016933">
    <property type="component" value="Unassembled WGS sequence"/>
</dbReference>
<proteinExistence type="predicted"/>
<reference evidence="2 3" key="2">
    <citation type="journal article" date="2012" name="PLoS Pathog.">
        <title>Diverse lifestyles and strategies of plant pathogenesis encoded in the genomes of eighteen Dothideomycetes fungi.</title>
        <authorList>
            <person name="Ohm R.A."/>
            <person name="Feau N."/>
            <person name="Henrissat B."/>
            <person name="Schoch C.L."/>
            <person name="Horwitz B.A."/>
            <person name="Barry K.W."/>
            <person name="Condon B.J."/>
            <person name="Copeland A.C."/>
            <person name="Dhillon B."/>
            <person name="Glaser F."/>
            <person name="Hesse C.N."/>
            <person name="Kosti I."/>
            <person name="LaButti K."/>
            <person name="Lindquist E.A."/>
            <person name="Lucas S."/>
            <person name="Salamov A.A."/>
            <person name="Bradshaw R.E."/>
            <person name="Ciuffetti L."/>
            <person name="Hamelin R.C."/>
            <person name="Kema G.H.J."/>
            <person name="Lawrence C."/>
            <person name="Scott J.A."/>
            <person name="Spatafora J.W."/>
            <person name="Turgeon B.G."/>
            <person name="de Wit P.J.G.M."/>
            <person name="Zhong S."/>
            <person name="Goodwin S.B."/>
            <person name="Grigoriev I.V."/>
        </authorList>
    </citation>
    <scope>NUCLEOTIDE SEQUENCE [LARGE SCALE GENOMIC DNA]</scope>
    <source>
        <strain evidence="3">NZE10 / CBS 128990</strain>
    </source>
</reference>
<dbReference type="InterPro" id="IPR000210">
    <property type="entry name" value="BTB/POZ_dom"/>
</dbReference>
<dbReference type="Pfam" id="PF00651">
    <property type="entry name" value="BTB"/>
    <property type="match status" value="1"/>
</dbReference>